<comment type="similarity">
    <text evidence="1 4">Belongs to the 5-formyltetrahydrofolate cyclo-ligase family.</text>
</comment>
<keyword evidence="4" id="KW-0460">Magnesium</keyword>
<dbReference type="RefSeq" id="WP_232036651.1">
    <property type="nucleotide sequence ID" value="NZ_AP019389.1"/>
</dbReference>
<dbReference type="InterPro" id="IPR002698">
    <property type="entry name" value="FTHF_cligase"/>
</dbReference>
<dbReference type="GO" id="GO:0030272">
    <property type="term" value="F:5-formyltetrahydrofolate cyclo-ligase activity"/>
    <property type="evidence" value="ECO:0007669"/>
    <property type="project" value="UniProtKB-EC"/>
</dbReference>
<dbReference type="InterPro" id="IPR037171">
    <property type="entry name" value="NagB/RpiA_transferase-like"/>
</dbReference>
<evidence type="ECO:0000256" key="1">
    <source>
        <dbReference type="ARBA" id="ARBA00010638"/>
    </source>
</evidence>
<evidence type="ECO:0000256" key="4">
    <source>
        <dbReference type="RuleBase" id="RU361279"/>
    </source>
</evidence>
<dbReference type="InterPro" id="IPR024185">
    <property type="entry name" value="FTHF_cligase-like_sf"/>
</dbReference>
<gene>
    <name evidence="5" type="ORF">EKJ_15490</name>
</gene>
<accession>A0A3T1CIA6</accession>
<name>A0A3T1CIA6_9SPHN</name>
<dbReference type="GO" id="GO:0035999">
    <property type="term" value="P:tetrahydrofolate interconversion"/>
    <property type="evidence" value="ECO:0007669"/>
    <property type="project" value="TreeGrafter"/>
</dbReference>
<dbReference type="PANTHER" id="PTHR23407">
    <property type="entry name" value="ATPASE INHIBITOR/5-FORMYLTETRAHYDROFOLATE CYCLO-LIGASE"/>
    <property type="match status" value="1"/>
</dbReference>
<comment type="cofactor">
    <cofactor evidence="4">
        <name>Mg(2+)</name>
        <dbReference type="ChEBI" id="CHEBI:18420"/>
    </cofactor>
</comment>
<dbReference type="NCBIfam" id="TIGR02727">
    <property type="entry name" value="MTHFS_bact"/>
    <property type="match status" value="1"/>
</dbReference>
<dbReference type="EC" id="6.3.3.2" evidence="4"/>
<keyword evidence="2 4" id="KW-0547">Nucleotide-binding</keyword>
<dbReference type="Gene3D" id="3.40.50.10420">
    <property type="entry name" value="NagB/RpiA/CoA transferase-like"/>
    <property type="match status" value="1"/>
</dbReference>
<dbReference type="AlphaFoldDB" id="A0A3T1CIA6"/>
<evidence type="ECO:0000313" key="6">
    <source>
        <dbReference type="Proteomes" id="UP000290057"/>
    </source>
</evidence>
<proteinExistence type="inferred from homology"/>
<dbReference type="GO" id="GO:0046872">
    <property type="term" value="F:metal ion binding"/>
    <property type="evidence" value="ECO:0007669"/>
    <property type="project" value="UniProtKB-KW"/>
</dbReference>
<dbReference type="Proteomes" id="UP000290057">
    <property type="component" value="Chromosome"/>
</dbReference>
<dbReference type="PANTHER" id="PTHR23407:SF1">
    <property type="entry name" value="5-FORMYLTETRAHYDROFOLATE CYCLO-LIGASE"/>
    <property type="match status" value="1"/>
</dbReference>
<evidence type="ECO:0000313" key="5">
    <source>
        <dbReference type="EMBL" id="BBI20702.1"/>
    </source>
</evidence>
<dbReference type="Pfam" id="PF01812">
    <property type="entry name" value="5-FTHF_cyc-lig"/>
    <property type="match status" value="1"/>
</dbReference>
<comment type="catalytic activity">
    <reaction evidence="4">
        <text>(6S)-5-formyl-5,6,7,8-tetrahydrofolate + ATP = (6R)-5,10-methenyltetrahydrofolate + ADP + phosphate</text>
        <dbReference type="Rhea" id="RHEA:10488"/>
        <dbReference type="ChEBI" id="CHEBI:30616"/>
        <dbReference type="ChEBI" id="CHEBI:43474"/>
        <dbReference type="ChEBI" id="CHEBI:57455"/>
        <dbReference type="ChEBI" id="CHEBI:57457"/>
        <dbReference type="ChEBI" id="CHEBI:456216"/>
        <dbReference type="EC" id="6.3.3.2"/>
    </reaction>
</comment>
<sequence length="190" mass="20964">MTKDDLRKDLRIARRDHVTALPASMRTLVFMRPPAPLGALVPEGATIGLYHANPYEAPTAAYARHFFEQGHELALPRFAGRGEAMRFARFIDPFDDSYLEKGPYGQPQPLADAPLVQPQVLFVPLVGFTSQGVRLGQGGGHYDRWLADHPDTVAIGLAWDCQLVDALPVEPHDIPLTAIITPTRIYGPFV</sequence>
<keyword evidence="4" id="KW-0479">Metal-binding</keyword>
<dbReference type="GO" id="GO:0009396">
    <property type="term" value="P:folic acid-containing compound biosynthetic process"/>
    <property type="evidence" value="ECO:0007669"/>
    <property type="project" value="TreeGrafter"/>
</dbReference>
<keyword evidence="3 4" id="KW-0067">ATP-binding</keyword>
<evidence type="ECO:0000256" key="3">
    <source>
        <dbReference type="ARBA" id="ARBA00022840"/>
    </source>
</evidence>
<reference evidence="5 6" key="1">
    <citation type="submission" date="2019-01" db="EMBL/GenBank/DDBJ databases">
        <title>Complete genome sequence of Erythrobacter flavus KJ5.</title>
        <authorList>
            <person name="Kanesaki Y."/>
            <person name="Brotosudarmo T."/>
            <person name="Moriuchi R."/>
            <person name="Awai K."/>
        </authorList>
    </citation>
    <scope>NUCLEOTIDE SEQUENCE [LARGE SCALE GENOMIC DNA]</scope>
    <source>
        <strain evidence="5 6">KJ5</strain>
    </source>
</reference>
<keyword evidence="6" id="KW-1185">Reference proteome</keyword>
<evidence type="ECO:0000256" key="2">
    <source>
        <dbReference type="ARBA" id="ARBA00022741"/>
    </source>
</evidence>
<dbReference type="EMBL" id="AP019389">
    <property type="protein sequence ID" value="BBI20702.1"/>
    <property type="molecule type" value="Genomic_DNA"/>
</dbReference>
<dbReference type="GO" id="GO:0005524">
    <property type="term" value="F:ATP binding"/>
    <property type="evidence" value="ECO:0007669"/>
    <property type="project" value="UniProtKB-KW"/>
</dbReference>
<protein>
    <recommendedName>
        <fullName evidence="4">5-formyltetrahydrofolate cyclo-ligase</fullName>
        <ecNumber evidence="4">6.3.3.2</ecNumber>
    </recommendedName>
</protein>
<organism evidence="5 6">
    <name type="scientific">Qipengyuania flava</name>
    <dbReference type="NCBI Taxonomy" id="192812"/>
    <lineage>
        <taxon>Bacteria</taxon>
        <taxon>Pseudomonadati</taxon>
        <taxon>Pseudomonadota</taxon>
        <taxon>Alphaproteobacteria</taxon>
        <taxon>Sphingomonadales</taxon>
        <taxon>Erythrobacteraceae</taxon>
        <taxon>Qipengyuania</taxon>
    </lineage>
</organism>
<dbReference type="SUPFAM" id="SSF100950">
    <property type="entry name" value="NagB/RpiA/CoA transferase-like"/>
    <property type="match status" value="1"/>
</dbReference>